<evidence type="ECO:0000256" key="1">
    <source>
        <dbReference type="ARBA" id="ARBA00004123"/>
    </source>
</evidence>
<protein>
    <recommendedName>
        <fullName evidence="3">Mediator of RNA polymerase II transcription subunit 5</fullName>
    </recommendedName>
    <alternativeName>
        <fullName evidence="8">Mediator complex subunit 5</fullName>
    </alternativeName>
</protein>
<keyword evidence="11" id="KW-1185">Reference proteome</keyword>
<keyword evidence="4" id="KW-0805">Transcription regulation</keyword>
<evidence type="ECO:0000256" key="6">
    <source>
        <dbReference type="ARBA" id="ARBA00023163"/>
    </source>
</evidence>
<organism evidence="10 11">
    <name type="scientific">Psilocybe cf. subviscida</name>
    <dbReference type="NCBI Taxonomy" id="2480587"/>
    <lineage>
        <taxon>Eukaryota</taxon>
        <taxon>Fungi</taxon>
        <taxon>Dikarya</taxon>
        <taxon>Basidiomycota</taxon>
        <taxon>Agaricomycotina</taxon>
        <taxon>Agaricomycetes</taxon>
        <taxon>Agaricomycetidae</taxon>
        <taxon>Agaricales</taxon>
        <taxon>Agaricineae</taxon>
        <taxon>Strophariaceae</taxon>
        <taxon>Psilocybe</taxon>
    </lineage>
</organism>
<dbReference type="GO" id="GO:0016592">
    <property type="term" value="C:mediator complex"/>
    <property type="evidence" value="ECO:0007669"/>
    <property type="project" value="InterPro"/>
</dbReference>
<evidence type="ECO:0000256" key="9">
    <source>
        <dbReference type="SAM" id="MobiDB-lite"/>
    </source>
</evidence>
<accession>A0A8H5AX63</accession>
<evidence type="ECO:0000256" key="3">
    <source>
        <dbReference type="ARBA" id="ARBA00020628"/>
    </source>
</evidence>
<evidence type="ECO:0000256" key="7">
    <source>
        <dbReference type="ARBA" id="ARBA00023242"/>
    </source>
</evidence>
<evidence type="ECO:0000313" key="11">
    <source>
        <dbReference type="Proteomes" id="UP000567179"/>
    </source>
</evidence>
<dbReference type="PANTHER" id="PTHR35784">
    <property type="entry name" value="MEDIATOR OF RNA POLYMERASE II TRANSCRIPTION SUBUNIT 5"/>
    <property type="match status" value="1"/>
</dbReference>
<dbReference type="GO" id="GO:0006357">
    <property type="term" value="P:regulation of transcription by RNA polymerase II"/>
    <property type="evidence" value="ECO:0007669"/>
    <property type="project" value="InterPro"/>
</dbReference>
<comment type="subcellular location">
    <subcellularLocation>
        <location evidence="1">Nucleus</location>
    </subcellularLocation>
</comment>
<dbReference type="EMBL" id="JAACJJ010000056">
    <property type="protein sequence ID" value="KAF5312546.1"/>
    <property type="molecule type" value="Genomic_DNA"/>
</dbReference>
<evidence type="ECO:0000256" key="2">
    <source>
        <dbReference type="ARBA" id="ARBA00008782"/>
    </source>
</evidence>
<dbReference type="Proteomes" id="UP000567179">
    <property type="component" value="Unassembled WGS sequence"/>
</dbReference>
<gene>
    <name evidence="10" type="ORF">D9619_003238</name>
</gene>
<comment type="caution">
    <text evidence="10">The sequence shown here is derived from an EMBL/GenBank/DDBJ whole genome shotgun (WGS) entry which is preliminary data.</text>
</comment>
<feature type="region of interest" description="Disordered" evidence="9">
    <location>
        <begin position="272"/>
        <end position="356"/>
    </location>
</feature>
<evidence type="ECO:0000256" key="4">
    <source>
        <dbReference type="ARBA" id="ARBA00023015"/>
    </source>
</evidence>
<proteinExistence type="inferred from homology"/>
<dbReference type="Pfam" id="PF08689">
    <property type="entry name" value="Med5"/>
    <property type="match status" value="1"/>
</dbReference>
<sequence>MYTLTPYHQDDCATQVVAGMDLLNQPPNMSASTLFSRSTFYLIPIQYNTPFQNSVYPGNLAPLRMDLPQQLALPAAPPLHAPIPVAGQPPSLLEYGALNNAVDYRLSSNGDHHTNGFQSQVQQQQPALLPHGFSGSTTGMTTARDHDGGVVDAPIHAHMASSGPTPTHTTHANEHARIQAPLPLAPPQPSPWSYGPPSHTDFLSHPQTQSSYLMQQQIISGGMAQQVVVQDHYTPGGALLSHAQPEGYSGVVAPVDLPSSVRFVHLEQPIQTQDQQHFAQQHQLQQQPPPIYLPGTVTQAVRSGRAPAQYPPQRLQHHQPQPHAPDQTRHNFSRVQPQSTSAHHHGQHQEPHYQRQQGAAIYPFSRLPGATFVRNVSAVNSGPSGGYAPPIQPPPPPMVGESQLQTQHSGPIGPEHGYNQNVPQVRRGSSADMQTQTVGAPQVVHRNEYPHSAPPPSAQEPPQIQHARHQQYHSPQSYSPSPPYIRPYPHPQPNMNVQDGSLPNRFLTPSELLIEMAEKGLTGPGGAVSGAVMGGDSGNVSTESSFSSIGSVDSGGYDSGSGGSYGDGMMGGGVGAAGLGDMFMIGESASKARRKAMAKRIGFMPTDPDGLSSHEKKRYYLECLEKYTLFLHKEMDLLPPDRRVEQVPPEVVPSYPGLNSRSIRTMLVHMEKLCSDLNKKTIKEEQRFLKLREAFFQKFGKPEKGIEGDISELDLSRLVGGARLWCRSHSVFPSAPLPTQPSEPMYFAELTRNAFQSGISAAKWLALCKLMIEKTPPVQLEGVELAVNLSNSVLVLYRSYPGDPGLQDYLRAAIVDGILPVHVFVSTLLQAARSTELHIPATLDTLCRIALDAHYASGLPPLGSVVPLATAAAASVSSNPPFVPPPNSGDTRAGPASVNVGQMNISNIGTSVASIASASSGASDSRTPTAIMNTVQDALALLHTAYSLQMSHFHQLTTSAGELLVLLVSCVTAAGGAAAVPGTSGDSILSHATTAQALAHFADATELMRRYRLAPEAHRVLDSYLSALTLQFGDDVKAAREQQMMHSVQYALGKGDILGPSSDSDVISLGLLLNYMIPSAFPLIYIYVAYRAHTFGAGDLPRAVALLVAHFRHSSWSAGTFYTQLFVTAFMCMCQEGADTRLWKNFIVGRLPKLLVAFSDILKADNSSAPADLSTALQAGLSGLFRRPDVTMDCDTAMTREASTDAGTEEDGGRSVAREFLCNVVKAGLVTMQSAAQLDPLVANEAPMKWMLEVGDAGLDLGVYLESKAMQDGPDTQQWIDRIWCEPTAQSTFARLVSKRFSSSLAAMEVEPIGQICKILHTYGRALDIVALHEPIPDLLFYAIQFFEDYDCETVGDPQTAVSHLGDVVLFVQYTLVRFKFGDKPITRNGRTISPSFLMNTDLMLNPKPPMEERAAFNHWYKSLITSNEGIEDNILRSTKPRVLLRIAPMLISDAIHKSVRKKIEKESLMSGLSYFTGPLLSWTLVAVIKNLVREIINCRYIRDPIASHATPLCYEAIQALLLSESCPRSVLALCSSQISLLTSLPKDPPPTVEPPSSFQAGKLQDAIAVATNVKGNLSSTDLPAGGPEGGARSGQIWYGDVQSAIQRTFTVARSASHNAPFLDIRRCRMALQPIKFLQLFWQELVASASVGELEACRRIATFVLTMPQEPAGLGSLPILPIFLHVVLPSLIATADRQQLAEQTTSVELMLAIIASVLTMAAHLEWAMRSAASDDSPVLGQSSAAMSRRLAGDLRRASPKSVVSALIMQRLSSSSSFVATFPAFASEQQ</sequence>
<feature type="compositionally biased region" description="Low complexity" evidence="9">
    <location>
        <begin position="311"/>
        <end position="325"/>
    </location>
</feature>
<feature type="compositionally biased region" description="Low complexity" evidence="9">
    <location>
        <begin position="272"/>
        <end position="286"/>
    </location>
</feature>
<feature type="compositionally biased region" description="Pro residues" evidence="9">
    <location>
        <begin position="480"/>
        <end position="492"/>
    </location>
</feature>
<reference evidence="10 11" key="1">
    <citation type="journal article" date="2020" name="ISME J.">
        <title>Uncovering the hidden diversity of litter-decomposition mechanisms in mushroom-forming fungi.</title>
        <authorList>
            <person name="Floudas D."/>
            <person name="Bentzer J."/>
            <person name="Ahren D."/>
            <person name="Johansson T."/>
            <person name="Persson P."/>
            <person name="Tunlid A."/>
        </authorList>
    </citation>
    <scope>NUCLEOTIDE SEQUENCE [LARGE SCALE GENOMIC DNA]</scope>
    <source>
        <strain evidence="10 11">CBS 101986</strain>
    </source>
</reference>
<feature type="region of interest" description="Disordered" evidence="9">
    <location>
        <begin position="383"/>
        <end position="498"/>
    </location>
</feature>
<evidence type="ECO:0000256" key="5">
    <source>
        <dbReference type="ARBA" id="ARBA00023159"/>
    </source>
</evidence>
<keyword evidence="6" id="KW-0804">Transcription</keyword>
<dbReference type="PANTHER" id="PTHR35784:SF1">
    <property type="entry name" value="MEDIATOR OF RNA POLYMERASE II TRANSCRIPTION SUBUNIT 5"/>
    <property type="match status" value="1"/>
</dbReference>
<evidence type="ECO:0000313" key="10">
    <source>
        <dbReference type="EMBL" id="KAF5312546.1"/>
    </source>
</evidence>
<keyword evidence="7" id="KW-0539">Nucleus</keyword>
<name>A0A8H5AX63_9AGAR</name>
<dbReference type="OrthoDB" id="5549158at2759"/>
<evidence type="ECO:0000256" key="8">
    <source>
        <dbReference type="ARBA" id="ARBA00031256"/>
    </source>
</evidence>
<comment type="similarity">
    <text evidence="2">Belongs to the Mediator complex subunit 5 family.</text>
</comment>
<dbReference type="InterPro" id="IPR014801">
    <property type="entry name" value="Mediator_Med5_fun"/>
</dbReference>
<keyword evidence="5" id="KW-0010">Activator</keyword>
<dbReference type="GO" id="GO:0003712">
    <property type="term" value="F:transcription coregulator activity"/>
    <property type="evidence" value="ECO:0007669"/>
    <property type="project" value="InterPro"/>
</dbReference>